<sequence>MTWFLCIIIVAVLAAAFVVAARGGVTITQAYDDRRDVTLPADRALRGDDLRDVRFTVGFRGYRREEVDALLARLGAEMSVRELPGEAPTPHDPEDPTARNTIE</sequence>
<dbReference type="EMBL" id="CP094970">
    <property type="protein sequence ID" value="UYM06176.1"/>
    <property type="molecule type" value="Genomic_DNA"/>
</dbReference>
<name>A0AA46YM46_9ACTN</name>
<evidence type="ECO:0000313" key="2">
    <source>
        <dbReference type="EMBL" id="UYM06176.1"/>
    </source>
</evidence>
<dbReference type="InterPro" id="IPR019933">
    <property type="entry name" value="DivIVA_domain"/>
</dbReference>
<proteinExistence type="predicted"/>
<organism evidence="2 3">
    <name type="scientific">Solicola gregarius</name>
    <dbReference type="NCBI Taxonomy" id="2908642"/>
    <lineage>
        <taxon>Bacteria</taxon>
        <taxon>Bacillati</taxon>
        <taxon>Actinomycetota</taxon>
        <taxon>Actinomycetes</taxon>
        <taxon>Propionibacteriales</taxon>
        <taxon>Nocardioidaceae</taxon>
        <taxon>Solicola</taxon>
    </lineage>
</organism>
<dbReference type="Proteomes" id="UP001164390">
    <property type="component" value="Chromosome"/>
</dbReference>
<evidence type="ECO:0000313" key="3">
    <source>
        <dbReference type="Proteomes" id="UP001164390"/>
    </source>
</evidence>
<dbReference type="AlphaFoldDB" id="A0AA46YM46"/>
<dbReference type="NCBIfam" id="TIGR03544">
    <property type="entry name" value="DivI1A_domain"/>
    <property type="match status" value="1"/>
</dbReference>
<protein>
    <submittedName>
        <fullName evidence="2">DivIVA domain-containing protein</fullName>
    </submittedName>
</protein>
<reference evidence="2" key="1">
    <citation type="submission" date="2022-01" db="EMBL/GenBank/DDBJ databases">
        <title>Nocardioidaceae gen. sp. A5X3R13.</title>
        <authorList>
            <person name="Lopez Marin M.A."/>
            <person name="Uhlik O."/>
        </authorList>
    </citation>
    <scope>NUCLEOTIDE SEQUENCE</scope>
    <source>
        <strain evidence="2">A5X3R13</strain>
    </source>
</reference>
<gene>
    <name evidence="2" type="ORF">L0C25_03625</name>
</gene>
<accession>A0AA46YM46</accession>
<keyword evidence="3" id="KW-1185">Reference proteome</keyword>
<evidence type="ECO:0000256" key="1">
    <source>
        <dbReference type="SAM" id="MobiDB-lite"/>
    </source>
</evidence>
<dbReference type="RefSeq" id="WP_271635031.1">
    <property type="nucleotide sequence ID" value="NZ_CP094970.1"/>
</dbReference>
<dbReference type="Gene3D" id="6.10.250.660">
    <property type="match status" value="1"/>
</dbReference>
<dbReference type="KEGG" id="sgrg:L0C25_03625"/>
<feature type="region of interest" description="Disordered" evidence="1">
    <location>
        <begin position="81"/>
        <end position="103"/>
    </location>
</feature>